<evidence type="ECO:0000256" key="1">
    <source>
        <dbReference type="SAM" id="Phobius"/>
    </source>
</evidence>
<dbReference type="AlphaFoldDB" id="A0A812U8C7"/>
<dbReference type="OrthoDB" id="5984008at2759"/>
<keyword evidence="1" id="KW-0812">Transmembrane</keyword>
<evidence type="ECO:0000313" key="3">
    <source>
        <dbReference type="Proteomes" id="UP000649617"/>
    </source>
</evidence>
<sequence>SYTACVHDVAVGHFDVCIADLWLTAERNRLAYFLPPIRQDLFYLVVPRKVEEVTFASYLERPFLPFTIDAWLGVFAFLCGLSIVLWIVEICDMPSEE</sequence>
<feature type="non-terminal residue" evidence="2">
    <location>
        <position position="1"/>
    </location>
</feature>
<reference evidence="2" key="1">
    <citation type="submission" date="2021-02" db="EMBL/GenBank/DDBJ databases">
        <authorList>
            <person name="Dougan E. K."/>
            <person name="Rhodes N."/>
            <person name="Thang M."/>
            <person name="Chan C."/>
        </authorList>
    </citation>
    <scope>NUCLEOTIDE SEQUENCE</scope>
</reference>
<keyword evidence="1" id="KW-0472">Membrane</keyword>
<dbReference type="SUPFAM" id="SSF53850">
    <property type="entry name" value="Periplasmic binding protein-like II"/>
    <property type="match status" value="1"/>
</dbReference>
<dbReference type="Proteomes" id="UP000649617">
    <property type="component" value="Unassembled WGS sequence"/>
</dbReference>
<proteinExistence type="predicted"/>
<feature type="non-terminal residue" evidence="2">
    <location>
        <position position="97"/>
    </location>
</feature>
<evidence type="ECO:0000313" key="2">
    <source>
        <dbReference type="EMBL" id="CAE7556692.1"/>
    </source>
</evidence>
<dbReference type="EMBL" id="CAJNIZ010034980">
    <property type="protein sequence ID" value="CAE7556692.1"/>
    <property type="molecule type" value="Genomic_DNA"/>
</dbReference>
<protein>
    <submittedName>
        <fullName evidence="2">GLR3.4 protein</fullName>
    </submittedName>
</protein>
<feature type="transmembrane region" description="Helical" evidence="1">
    <location>
        <begin position="70"/>
        <end position="88"/>
    </location>
</feature>
<accession>A0A812U8C7</accession>
<name>A0A812U8C7_SYMPI</name>
<organism evidence="2 3">
    <name type="scientific">Symbiodinium pilosum</name>
    <name type="common">Dinoflagellate</name>
    <dbReference type="NCBI Taxonomy" id="2952"/>
    <lineage>
        <taxon>Eukaryota</taxon>
        <taxon>Sar</taxon>
        <taxon>Alveolata</taxon>
        <taxon>Dinophyceae</taxon>
        <taxon>Suessiales</taxon>
        <taxon>Symbiodiniaceae</taxon>
        <taxon>Symbiodinium</taxon>
    </lineage>
</organism>
<keyword evidence="1" id="KW-1133">Transmembrane helix</keyword>
<comment type="caution">
    <text evidence="2">The sequence shown here is derived from an EMBL/GenBank/DDBJ whole genome shotgun (WGS) entry which is preliminary data.</text>
</comment>
<keyword evidence="3" id="KW-1185">Reference proteome</keyword>
<gene>
    <name evidence="2" type="primary">GLR3.4</name>
    <name evidence="2" type="ORF">SPIL2461_LOCUS14829</name>
</gene>